<dbReference type="AlphaFoldDB" id="A0AAV9IM36"/>
<dbReference type="InterPro" id="IPR037171">
    <property type="entry name" value="NagB/RpiA_transferase-like"/>
</dbReference>
<evidence type="ECO:0000259" key="4">
    <source>
        <dbReference type="PROSITE" id="PS51462"/>
    </source>
</evidence>
<evidence type="ECO:0000256" key="3">
    <source>
        <dbReference type="RuleBase" id="RU003814"/>
    </source>
</evidence>
<dbReference type="PROSITE" id="PS00893">
    <property type="entry name" value="NUDIX_BOX"/>
    <property type="match status" value="1"/>
</dbReference>
<dbReference type="Pfam" id="PF00293">
    <property type="entry name" value="NUDIX"/>
    <property type="match status" value="1"/>
</dbReference>
<evidence type="ECO:0000313" key="5">
    <source>
        <dbReference type="EMBL" id="KAK4528567.1"/>
    </source>
</evidence>
<protein>
    <recommendedName>
        <fullName evidence="4">Nudix hydrolase domain-containing protein</fullName>
    </recommendedName>
</protein>
<comment type="caution">
    <text evidence="5">The sequence shown here is derived from an EMBL/GenBank/DDBJ whole genome shotgun (WGS) entry which is preliminary data.</text>
</comment>
<dbReference type="InterPro" id="IPR020084">
    <property type="entry name" value="NUDIX_hydrolase_CS"/>
</dbReference>
<evidence type="ECO:0000313" key="6">
    <source>
        <dbReference type="Proteomes" id="UP001300502"/>
    </source>
</evidence>
<dbReference type="Pfam" id="PF01008">
    <property type="entry name" value="IF-2B"/>
    <property type="match status" value="1"/>
</dbReference>
<keyword evidence="2" id="KW-0378">Hydrolase</keyword>
<dbReference type="Gene3D" id="3.40.50.10470">
    <property type="entry name" value="Translation initiation factor eif-2b, domain 2"/>
    <property type="match status" value="1"/>
</dbReference>
<comment type="similarity">
    <text evidence="1 3">Belongs to the eIF-2B alpha/beta/delta subunits family.</text>
</comment>
<dbReference type="GO" id="GO:0016787">
    <property type="term" value="F:hydrolase activity"/>
    <property type="evidence" value="ECO:0007669"/>
    <property type="project" value="UniProtKB-KW"/>
</dbReference>
<dbReference type="Proteomes" id="UP001300502">
    <property type="component" value="Unassembled WGS sequence"/>
</dbReference>
<gene>
    <name evidence="5" type="ORF">GAYE_SCF61G6512</name>
</gene>
<proteinExistence type="inferred from homology"/>
<dbReference type="InterPro" id="IPR042529">
    <property type="entry name" value="IF_2B-like_C"/>
</dbReference>
<keyword evidence="6" id="KW-1185">Reference proteome</keyword>
<dbReference type="InterPro" id="IPR000649">
    <property type="entry name" value="IF-2B-related"/>
</dbReference>
<name>A0AAV9IM36_9RHOD</name>
<organism evidence="5 6">
    <name type="scientific">Galdieria yellowstonensis</name>
    <dbReference type="NCBI Taxonomy" id="3028027"/>
    <lineage>
        <taxon>Eukaryota</taxon>
        <taxon>Rhodophyta</taxon>
        <taxon>Bangiophyceae</taxon>
        <taxon>Galdieriales</taxon>
        <taxon>Galdieriaceae</taxon>
        <taxon>Galdieria</taxon>
    </lineage>
</organism>
<evidence type="ECO:0000256" key="2">
    <source>
        <dbReference type="ARBA" id="ARBA00022801"/>
    </source>
</evidence>
<reference evidence="5 6" key="1">
    <citation type="submission" date="2022-07" db="EMBL/GenBank/DDBJ databases">
        <title>Genome-wide signatures of adaptation to extreme environments.</title>
        <authorList>
            <person name="Cho C.H."/>
            <person name="Yoon H.S."/>
        </authorList>
    </citation>
    <scope>NUCLEOTIDE SEQUENCE [LARGE SCALE GENOMIC DNA]</scope>
    <source>
        <strain evidence="5 6">108.79 E11</strain>
    </source>
</reference>
<dbReference type="Gene3D" id="3.90.79.10">
    <property type="entry name" value="Nucleoside Triphosphate Pyrophosphohydrolase"/>
    <property type="match status" value="1"/>
</dbReference>
<dbReference type="EMBL" id="JANCYU010000066">
    <property type="protein sequence ID" value="KAK4528567.1"/>
    <property type="molecule type" value="Genomic_DNA"/>
</dbReference>
<dbReference type="PROSITE" id="PS51462">
    <property type="entry name" value="NUDIX"/>
    <property type="match status" value="1"/>
</dbReference>
<evidence type="ECO:0000256" key="1">
    <source>
        <dbReference type="ARBA" id="ARBA00007251"/>
    </source>
</evidence>
<accession>A0AAV9IM36</accession>
<dbReference type="SUPFAM" id="SSF100950">
    <property type="entry name" value="NagB/RpiA/CoA transferase-like"/>
    <property type="match status" value="1"/>
</dbReference>
<sequence length="405" mass="46419">MFLVAGVSMAAKSIHESVSSAIAPNKRRVVTAFVEYQQKYLLVERVATMPTYAGKWSGISGSVEQGEWPIEAVWRELKEEIGFAYPYLKLVQSGLALDIRDGEKEFRVHPFLFRWTQLPADDRTLESSIKLNSENKRFQLVDKEELLRLVDQGKTVPKLDDTFYRLVDTLERIPLQWRERARLIKEDRVSGASVLAKQVAELVRDGAPAEWVAALRPTMVSLVNISRQVSIHPEIDVVSKLEDAIQSAVEQAGRALKQSGYRHISTYSSSSTVFQLLDWCDKNDYVLHVRVAECLPEGRLFYEKAKQLGHKVELTPDSQVLWQEDRQQRFPLIITGADALLSNGDVIHRIGTRQLVEQQVLWWVLCDPFKCWRDSVPPPIEEDLFEIIPKRFIDRVFIDSNNECL</sequence>
<dbReference type="InterPro" id="IPR000086">
    <property type="entry name" value="NUDIX_hydrolase_dom"/>
</dbReference>
<dbReference type="SUPFAM" id="SSF55811">
    <property type="entry name" value="Nudix"/>
    <property type="match status" value="1"/>
</dbReference>
<feature type="domain" description="Nudix hydrolase" evidence="4">
    <location>
        <begin position="25"/>
        <end position="163"/>
    </location>
</feature>
<dbReference type="InterPro" id="IPR015797">
    <property type="entry name" value="NUDIX_hydrolase-like_dom_sf"/>
</dbReference>